<gene>
    <name evidence="2" type="ORF">PP769_09330</name>
</gene>
<keyword evidence="1" id="KW-1133">Transmembrane helix</keyword>
<evidence type="ECO:0000256" key="1">
    <source>
        <dbReference type="SAM" id="Phobius"/>
    </source>
</evidence>
<name>A0AA96K0R6_9BACT</name>
<keyword evidence="3" id="KW-1185">Reference proteome</keyword>
<accession>A0AA96K0R6</accession>
<protein>
    <recommendedName>
        <fullName evidence="4">Copper resistance protein D domain-containing protein</fullName>
    </recommendedName>
</protein>
<sequence length="161" mass="17801">MKIFYIILVWTHLIAATFWIGGMLFLSLVAVPLMRQDSDPPTAQRGFISLARRFRTLVWSALFILVVTGSVLLGNVINFRAPLSSWPSVVLVKLILVLLLAMVSFSHDRIMAQKVRTLKSKAASELSAGEKFLLRLSPLLGRLTLLLGLGVLLSAVIMVRS</sequence>
<dbReference type="KEGG" id="nall:PP769_09330"/>
<feature type="transmembrane region" description="Helical" evidence="1">
    <location>
        <begin position="54"/>
        <end position="74"/>
    </location>
</feature>
<reference evidence="2 3" key="1">
    <citation type="submission" date="2023-01" db="EMBL/GenBank/DDBJ databases">
        <title>Cultivation and genomic characterization of new, ubiquitous marine nitrite-oxidizing bacteria from the Nitrospirales.</title>
        <authorList>
            <person name="Mueller A.J."/>
            <person name="Daebeler A."/>
            <person name="Herbold C.W."/>
            <person name="Kirkegaard R.H."/>
            <person name="Daims H."/>
        </authorList>
    </citation>
    <scope>NUCLEOTIDE SEQUENCE [LARGE SCALE GENOMIC DNA]</scope>
    <source>
        <strain evidence="2 3">VA</strain>
    </source>
</reference>
<dbReference type="Proteomes" id="UP001302719">
    <property type="component" value="Chromosome"/>
</dbReference>
<keyword evidence="1" id="KW-0812">Transmembrane</keyword>
<keyword evidence="1" id="KW-0472">Membrane</keyword>
<evidence type="ECO:0000313" key="3">
    <source>
        <dbReference type="Proteomes" id="UP001302719"/>
    </source>
</evidence>
<proteinExistence type="predicted"/>
<dbReference type="RefSeq" id="WP_312646835.1">
    <property type="nucleotide sequence ID" value="NZ_CP116967.1"/>
</dbReference>
<organism evidence="2 3">
    <name type="scientific">Candidatus Nitrospira allomarina</name>
    <dbReference type="NCBI Taxonomy" id="3020900"/>
    <lineage>
        <taxon>Bacteria</taxon>
        <taxon>Pseudomonadati</taxon>
        <taxon>Nitrospirota</taxon>
        <taxon>Nitrospiria</taxon>
        <taxon>Nitrospirales</taxon>
        <taxon>Nitrospiraceae</taxon>
        <taxon>Nitrospira</taxon>
    </lineage>
</organism>
<dbReference type="EMBL" id="CP116967">
    <property type="protein sequence ID" value="WNM59939.1"/>
    <property type="molecule type" value="Genomic_DNA"/>
</dbReference>
<dbReference type="AlphaFoldDB" id="A0AA96K0R6"/>
<evidence type="ECO:0008006" key="4">
    <source>
        <dbReference type="Google" id="ProtNLM"/>
    </source>
</evidence>
<feature type="transmembrane region" description="Helical" evidence="1">
    <location>
        <begin position="139"/>
        <end position="159"/>
    </location>
</feature>
<evidence type="ECO:0000313" key="2">
    <source>
        <dbReference type="EMBL" id="WNM59939.1"/>
    </source>
</evidence>
<feature type="transmembrane region" description="Helical" evidence="1">
    <location>
        <begin position="86"/>
        <end position="106"/>
    </location>
</feature>
<feature type="transmembrane region" description="Helical" evidence="1">
    <location>
        <begin position="6"/>
        <end position="33"/>
    </location>
</feature>